<dbReference type="InterPro" id="IPR017455">
    <property type="entry name" value="Znf_FYVE-rel"/>
</dbReference>
<feature type="compositionally biased region" description="Basic and acidic residues" evidence="9">
    <location>
        <begin position="304"/>
        <end position="315"/>
    </location>
</feature>
<dbReference type="Gene3D" id="2.30.29.30">
    <property type="entry name" value="Pleckstrin-homology domain (PH domain)/Phosphotyrosine-binding domain (PTB)"/>
    <property type="match status" value="2"/>
</dbReference>
<dbReference type="InterPro" id="IPR000306">
    <property type="entry name" value="Znf_FYVE"/>
</dbReference>
<gene>
    <name evidence="13" type="ORF">OCTVUL_1B030864</name>
</gene>
<evidence type="ECO:0000256" key="2">
    <source>
        <dbReference type="ARBA" id="ARBA00022490"/>
    </source>
</evidence>
<dbReference type="Pfam" id="PF00621">
    <property type="entry name" value="RhoGEF"/>
    <property type="match status" value="1"/>
</dbReference>
<dbReference type="SUPFAM" id="SSF48065">
    <property type="entry name" value="DBL homology domain (DH-domain)"/>
    <property type="match status" value="1"/>
</dbReference>
<sequence length="1447" mass="161936">MKPVRLLHSYFIPTDSSAATPADASARGQRREHLPDRLVGYCHKTKPPLPNKPRPPLPAKPNVSLSQGKPQTSKRNNGELASTNQRIILDSSGKGKAPPPPPPSSPPSSSSSPPQLPPKDTSPPPTPKKPTGEASPKSAPSSVNCTPVTVKKSPFSKNDIQTKILNSVRNNSNFNLDFNINNNISTTTNASSTYTSNDNNNNNNDNNSNINETVSENSRKLSSPKTNTQQGTSRKVFTRAKSTPPAPSPKTFTIRVAFGAGKSHSCSSSIAQSSNASNNDDNNNNIVRKIQSSEPNPVKTPASDCHESYNIEPRKTPPPPPVKPKPRPKPRERPVPKQRVSLLLRQNSVESVDGSSPGTSADHHSDDGLTNELNSSKNSNSSYNDNSVRPSNDTPIQLSETNPLANTSVKRESISNDIETVDASLRHVEECVNNILKSQENIDNLSSPERSRRQAPRVPVRDYKLRSSSVDRCSVSHSYHKNWSETSSKSLETEDQVQLPRKTRVNNSPFDLLVSGVNDPTPPKPPARPPRPKHEEIKRSRSKLTASDIQFMHVDFTSSQQAQELGAPTLTRQKSESRKPCPPKPLRKNLRRCRSDAADHRNKDNDIESSRSRTLSQPFQRDSEDMSMASSPPNKMINQPEPSSPNISKSPVPAPPRRWYGREQEQMKSPHSESDDVNSNCDVTSATDKTSSKVSSANHDTTDADTMDFFSSPQISCTYPAPVPRGKSKERTPTPPRVPPRNYTENDEAGETNTDNEEVFTPSEQCDDSSKEKSSESNKNSSDNSLKTDADMYSSNDNINKSPTFKHDRPLSSISQISLPSDSGSGSAEMQNNNSILSSGTDSSEEDEAEQAKSDRSAKKVYYIAEEIMSSEKIFVRILCLINVDFRLAVSNATEKAGRPVIPTDVLNRILNFLPQLQNFNEDLLSDLENRLKKWDSIQKIADIFVKKGPFLKLYTSYIRDFKNMQMLFEESCRKYPAFANAVKEFKSHPECQNLDLTHHMLKPVQRIPQYRLLLSEYLKYLTPDSPDYKDTLTALDIVSKVSEHANERIRQGDNVQKLMEVQYALIGNFEVIYPGRELIKMGELQKLSRKEMQPRVFILFNDTLLYTTPVPAGYKLINVLTLAGMKVKKTTLDDFKNEFNIISIQRSFTVCANTSAERDEWIDAISKAIEDNTLKRNSFEVNRTQVPSLEKGFVLGSKAPLWVPDARVTMCMLCTCEFTVTWRRHHCRACGRVTCGNCSNNKAPLLYLEYRPSRVCDECNKKLYEEVEQQVDEIKLAKEGGKKLENVLPDDLLSRFQRIRKSGRHGQKNIKRPAWLKEVHANDQGSTMSGYLKLYKGKRWKQLWFVLKDKVLYKYKASEDMAAIDSRPLLGYQVNRVTEEAGDGSGSLSTNSNSSDPRARNQWYEGIERHLLFELTHSGMQPMRFQTDSAASTEKWVTVLLEASVP</sequence>
<dbReference type="SUPFAM" id="SSF50729">
    <property type="entry name" value="PH domain-like"/>
    <property type="match status" value="2"/>
</dbReference>
<feature type="compositionally biased region" description="Polar residues" evidence="9">
    <location>
        <begin position="344"/>
        <end position="359"/>
    </location>
</feature>
<evidence type="ECO:0000256" key="1">
    <source>
        <dbReference type="ARBA" id="ARBA00004245"/>
    </source>
</evidence>
<feature type="compositionally biased region" description="Pro residues" evidence="9">
    <location>
        <begin position="97"/>
        <end position="106"/>
    </location>
</feature>
<feature type="compositionally biased region" description="Polar residues" evidence="9">
    <location>
        <begin position="793"/>
        <end position="803"/>
    </location>
</feature>
<dbReference type="GO" id="GO:0005856">
    <property type="term" value="C:cytoskeleton"/>
    <property type="evidence" value="ECO:0007669"/>
    <property type="project" value="UniProtKB-SubCell"/>
</dbReference>
<feature type="region of interest" description="Disordered" evidence="9">
    <location>
        <begin position="443"/>
        <end position="856"/>
    </location>
</feature>
<feature type="compositionally biased region" description="Basic and acidic residues" evidence="9">
    <location>
        <begin position="593"/>
        <end position="611"/>
    </location>
</feature>
<evidence type="ECO:0000256" key="4">
    <source>
        <dbReference type="ARBA" id="ARBA00022723"/>
    </source>
</evidence>
<dbReference type="SUPFAM" id="SSF57903">
    <property type="entry name" value="FYVE/PHD zinc finger"/>
    <property type="match status" value="1"/>
</dbReference>
<dbReference type="CDD" id="cd15743">
    <property type="entry name" value="FYVE_FGD6"/>
    <property type="match status" value="1"/>
</dbReference>
<dbReference type="Proteomes" id="UP001162480">
    <property type="component" value="Chromosome 11"/>
</dbReference>
<dbReference type="InterPro" id="IPR013083">
    <property type="entry name" value="Znf_RING/FYVE/PHD"/>
</dbReference>
<dbReference type="GO" id="GO:0005085">
    <property type="term" value="F:guanyl-nucleotide exchange factor activity"/>
    <property type="evidence" value="ECO:0007669"/>
    <property type="project" value="UniProtKB-KW"/>
</dbReference>
<keyword evidence="2" id="KW-0963">Cytoplasm</keyword>
<feature type="compositionally biased region" description="Pro residues" evidence="9">
    <location>
        <begin position="114"/>
        <end position="128"/>
    </location>
</feature>
<dbReference type="PROSITE" id="PS50010">
    <property type="entry name" value="DH_2"/>
    <property type="match status" value="1"/>
</dbReference>
<dbReference type="CDD" id="cd00160">
    <property type="entry name" value="RhoGEF"/>
    <property type="match status" value="1"/>
</dbReference>
<keyword evidence="5 8" id="KW-0863">Zinc-finger</keyword>
<evidence type="ECO:0000259" key="10">
    <source>
        <dbReference type="PROSITE" id="PS50003"/>
    </source>
</evidence>
<feature type="compositionally biased region" description="Polar residues" evidence="9">
    <location>
        <begin position="138"/>
        <end position="147"/>
    </location>
</feature>
<dbReference type="Gene3D" id="1.20.900.10">
    <property type="entry name" value="Dbl homology (DH) domain"/>
    <property type="match status" value="1"/>
</dbReference>
<dbReference type="SMART" id="SM00325">
    <property type="entry name" value="RhoGEF"/>
    <property type="match status" value="1"/>
</dbReference>
<dbReference type="Pfam" id="PF00169">
    <property type="entry name" value="PH"/>
    <property type="match status" value="2"/>
</dbReference>
<evidence type="ECO:0000256" key="6">
    <source>
        <dbReference type="ARBA" id="ARBA00022833"/>
    </source>
</evidence>
<dbReference type="PROSITE" id="PS50003">
    <property type="entry name" value="PH_DOMAIN"/>
    <property type="match status" value="2"/>
</dbReference>
<dbReference type="PANTHER" id="PTHR12673:SF267">
    <property type="entry name" value="PROTEIN CBG10230"/>
    <property type="match status" value="1"/>
</dbReference>
<dbReference type="EMBL" id="OX597824">
    <property type="protein sequence ID" value="CAI9730498.1"/>
    <property type="molecule type" value="Genomic_DNA"/>
</dbReference>
<dbReference type="PANTHER" id="PTHR12673">
    <property type="entry name" value="FACIOGENITAL DYSPLASIA PROTEIN"/>
    <property type="match status" value="1"/>
</dbReference>
<feature type="region of interest" description="Disordered" evidence="9">
    <location>
        <begin position="1381"/>
        <end position="1400"/>
    </location>
</feature>
<feature type="compositionally biased region" description="Polar residues" evidence="9">
    <location>
        <begin position="828"/>
        <end position="842"/>
    </location>
</feature>
<evidence type="ECO:0000256" key="9">
    <source>
        <dbReference type="SAM" id="MobiDB-lite"/>
    </source>
</evidence>
<evidence type="ECO:0000256" key="8">
    <source>
        <dbReference type="PROSITE-ProRule" id="PRU00091"/>
    </source>
</evidence>
<feature type="compositionally biased region" description="Pro residues" evidence="9">
    <location>
        <begin position="47"/>
        <end position="59"/>
    </location>
</feature>
<dbReference type="GO" id="GO:0005737">
    <property type="term" value="C:cytoplasm"/>
    <property type="evidence" value="ECO:0007669"/>
    <property type="project" value="TreeGrafter"/>
</dbReference>
<feature type="compositionally biased region" description="Low complexity" evidence="9">
    <location>
        <begin position="265"/>
        <end position="286"/>
    </location>
</feature>
<feature type="compositionally biased region" description="Low complexity" evidence="9">
    <location>
        <begin position="466"/>
        <end position="477"/>
    </location>
</feature>
<dbReference type="InterPro" id="IPR051092">
    <property type="entry name" value="FYVE_RhoGEF_PH"/>
</dbReference>
<keyword evidence="7" id="KW-0206">Cytoskeleton</keyword>
<dbReference type="SMART" id="SM00233">
    <property type="entry name" value="PH"/>
    <property type="match status" value="2"/>
</dbReference>
<feature type="domain" description="PH" evidence="10">
    <location>
        <begin position="1078"/>
        <end position="1171"/>
    </location>
</feature>
<evidence type="ECO:0000313" key="13">
    <source>
        <dbReference type="EMBL" id="CAI9730498.1"/>
    </source>
</evidence>
<dbReference type="InterPro" id="IPR011993">
    <property type="entry name" value="PH-like_dom_sf"/>
</dbReference>
<feature type="compositionally biased region" description="Polar residues" evidence="9">
    <location>
        <begin position="677"/>
        <end position="699"/>
    </location>
</feature>
<keyword evidence="4" id="KW-0479">Metal-binding</keyword>
<evidence type="ECO:0000256" key="7">
    <source>
        <dbReference type="ARBA" id="ARBA00023212"/>
    </source>
</evidence>
<dbReference type="InterPro" id="IPR035899">
    <property type="entry name" value="DBL_dom_sf"/>
</dbReference>
<feature type="domain" description="DH" evidence="11">
    <location>
        <begin position="860"/>
        <end position="1049"/>
    </location>
</feature>
<evidence type="ECO:0000313" key="14">
    <source>
        <dbReference type="Proteomes" id="UP001162480"/>
    </source>
</evidence>
<dbReference type="CDD" id="cd13389">
    <property type="entry name" value="PH1_FGD5_FGD6"/>
    <property type="match status" value="1"/>
</dbReference>
<feature type="compositionally biased region" description="Basic and acidic residues" evidence="9">
    <location>
        <begin position="660"/>
        <end position="674"/>
    </location>
</feature>
<dbReference type="SMART" id="SM00064">
    <property type="entry name" value="FYVE"/>
    <property type="match status" value="1"/>
</dbReference>
<keyword evidence="14" id="KW-1185">Reference proteome</keyword>
<organism evidence="13 14">
    <name type="scientific">Octopus vulgaris</name>
    <name type="common">Common octopus</name>
    <dbReference type="NCBI Taxonomy" id="6645"/>
    <lineage>
        <taxon>Eukaryota</taxon>
        <taxon>Metazoa</taxon>
        <taxon>Spiralia</taxon>
        <taxon>Lophotrochozoa</taxon>
        <taxon>Mollusca</taxon>
        <taxon>Cephalopoda</taxon>
        <taxon>Coleoidea</taxon>
        <taxon>Octopodiformes</taxon>
        <taxon>Octopoda</taxon>
        <taxon>Incirrata</taxon>
        <taxon>Octopodidae</taxon>
        <taxon>Octopus</taxon>
    </lineage>
</organism>
<feature type="compositionally biased region" description="Low complexity" evidence="9">
    <location>
        <begin position="1387"/>
        <end position="1397"/>
    </location>
</feature>
<feature type="compositionally biased region" description="Polar residues" evidence="9">
    <location>
        <begin position="628"/>
        <end position="649"/>
    </location>
</feature>
<keyword evidence="3" id="KW-0344">Guanine-nucleotide releasing factor</keyword>
<feature type="compositionally biased region" description="Low complexity" evidence="9">
    <location>
        <begin position="191"/>
        <end position="211"/>
    </location>
</feature>
<dbReference type="Gene3D" id="3.30.40.10">
    <property type="entry name" value="Zinc/RING finger domain, C3HC4 (zinc finger)"/>
    <property type="match status" value="1"/>
</dbReference>
<feature type="region of interest" description="Disordered" evidence="9">
    <location>
        <begin position="264"/>
        <end position="411"/>
    </location>
</feature>
<feature type="region of interest" description="Disordered" evidence="9">
    <location>
        <begin position="191"/>
        <end position="251"/>
    </location>
</feature>
<dbReference type="InterPro" id="IPR011011">
    <property type="entry name" value="Znf_FYVE_PHD"/>
</dbReference>
<keyword evidence="6" id="KW-0862">Zinc</keyword>
<dbReference type="InterPro" id="IPR001849">
    <property type="entry name" value="PH_domain"/>
</dbReference>
<feature type="domain" description="PH" evidence="10">
    <location>
        <begin position="1326"/>
        <end position="1446"/>
    </location>
</feature>
<name>A0AA36BAI5_OCTVU</name>
<evidence type="ECO:0000259" key="11">
    <source>
        <dbReference type="PROSITE" id="PS50010"/>
    </source>
</evidence>
<feature type="compositionally biased region" description="Pro residues" evidence="9">
    <location>
        <begin position="520"/>
        <end position="529"/>
    </location>
</feature>
<feature type="compositionally biased region" description="Low complexity" evidence="9">
    <location>
        <begin position="811"/>
        <end position="827"/>
    </location>
</feature>
<feature type="region of interest" description="Disordered" evidence="9">
    <location>
        <begin position="1"/>
        <end position="153"/>
    </location>
</feature>
<feature type="compositionally biased region" description="Low complexity" evidence="9">
    <location>
        <begin position="13"/>
        <end position="26"/>
    </location>
</feature>
<reference evidence="13" key="1">
    <citation type="submission" date="2023-08" db="EMBL/GenBank/DDBJ databases">
        <authorList>
            <person name="Alioto T."/>
            <person name="Alioto T."/>
            <person name="Gomez Garrido J."/>
        </authorList>
    </citation>
    <scope>NUCLEOTIDE SEQUENCE</scope>
</reference>
<proteinExistence type="predicted"/>
<feature type="compositionally biased region" description="Low complexity" evidence="9">
    <location>
        <begin position="371"/>
        <end position="387"/>
    </location>
</feature>
<feature type="compositionally biased region" description="Acidic residues" evidence="9">
    <location>
        <begin position="745"/>
        <end position="758"/>
    </location>
</feature>
<dbReference type="GO" id="GO:0008270">
    <property type="term" value="F:zinc ion binding"/>
    <property type="evidence" value="ECO:0007669"/>
    <property type="project" value="UniProtKB-KW"/>
</dbReference>
<feature type="compositionally biased region" description="Polar residues" evidence="9">
    <location>
        <begin position="63"/>
        <end position="86"/>
    </location>
</feature>
<dbReference type="PROSITE" id="PS50178">
    <property type="entry name" value="ZF_FYVE"/>
    <property type="match status" value="1"/>
</dbReference>
<dbReference type="InterPro" id="IPR000219">
    <property type="entry name" value="DH_dom"/>
</dbReference>
<dbReference type="Pfam" id="PF01363">
    <property type="entry name" value="FYVE"/>
    <property type="match status" value="1"/>
</dbReference>
<evidence type="ECO:0000256" key="3">
    <source>
        <dbReference type="ARBA" id="ARBA00022658"/>
    </source>
</evidence>
<comment type="subcellular location">
    <subcellularLocation>
        <location evidence="1">Cytoplasm</location>
        <location evidence="1">Cytoskeleton</location>
    </subcellularLocation>
</comment>
<feature type="compositionally biased region" description="Polar residues" evidence="9">
    <location>
        <begin position="212"/>
        <end position="235"/>
    </location>
</feature>
<feature type="domain" description="FYVE-type" evidence="12">
    <location>
        <begin position="1206"/>
        <end position="1265"/>
    </location>
</feature>
<evidence type="ECO:0000256" key="5">
    <source>
        <dbReference type="ARBA" id="ARBA00022771"/>
    </source>
</evidence>
<accession>A0AA36BAI5</accession>
<evidence type="ECO:0000259" key="12">
    <source>
        <dbReference type="PROSITE" id="PS50178"/>
    </source>
</evidence>
<feature type="compositionally biased region" description="Polar residues" evidence="9">
    <location>
        <begin position="388"/>
        <end position="408"/>
    </location>
</feature>
<protein>
    <submittedName>
        <fullName evidence="13">And PH domain-containing 6-like isoform X3</fullName>
    </submittedName>
</protein>